<keyword evidence="2" id="KW-0378">Hydrolase</keyword>
<sequence length="628" mass="72636">MLSDICSAFDSDYRYVILEAPTGFGKSAVAIALALSLGSSYICTATKDLQTQYFKDYPYVKAAKGKNNFPCLLKQDFVDNGTYQCGICASSNAKECYHTTVEYGHCMTNESYKDDGCNYKTFAKDYQIINERTKEEEVYIDNDTKQSYQKQYSGWLPISNLKVRREWKPCEYFNQLNIAFASSHSIFNYSIFLAFLPNNKRLSERELLVLDEGHLLETEIVKFRGLSISKRRWKRYIGNFDIVDYGYDSIERWIDFLIELETKMLSATGNSSLTSSLDRERSVRYDYYNTRELSSERKETKKRIVSAAELFESDEEISKKYREGDTASKNYANTLGDDLAVDAIKDTERLTRTINSILANPKNWIISEIKKDNYKVDKVELKPLDIAPYCKAVFEKGSKTLIMSATILNNKAFCKSIGLNPDDVKFIRIKSDFPIEHRAIYPLNIAYLNYSNLQSTDIMSKISMAVDNLMSTHKNDKGIIHTTSYEQLNFIKQNISKENARRLLITDPEIQRDEIISQHASSPTPTVLISPSLHTGLDLKDELSRFQIITKVPYPNKSDRWTNAKREVDEEWYYWQTALRLIQAYGRSVRSKDDWARTYVLDAAFSYFVRKNRNTLPDWFIQAIKGRM</sequence>
<keyword evidence="3" id="KW-0067">ATP-binding</keyword>
<dbReference type="GO" id="GO:0016818">
    <property type="term" value="F:hydrolase activity, acting on acid anhydrides, in phosphorus-containing anhydrides"/>
    <property type="evidence" value="ECO:0007669"/>
    <property type="project" value="InterPro"/>
</dbReference>
<dbReference type="Pfam" id="PF13307">
    <property type="entry name" value="Helicase_C_2"/>
    <property type="match status" value="1"/>
</dbReference>
<accession>A0A557SZ27</accession>
<dbReference type="InterPro" id="IPR027417">
    <property type="entry name" value="P-loop_NTPase"/>
</dbReference>
<protein>
    <submittedName>
        <fullName evidence="5">Putative DNA repair helicase XPD</fullName>
    </submittedName>
</protein>
<proteinExistence type="predicted"/>
<comment type="caution">
    <text evidence="5">The sequence shown here is derived from an EMBL/GenBank/DDBJ whole genome shotgun (WGS) entry which is preliminary data.</text>
</comment>
<feature type="domain" description="Helicase ATP-binding" evidence="4">
    <location>
        <begin position="1"/>
        <end position="261"/>
    </location>
</feature>
<reference evidence="5 6" key="1">
    <citation type="journal article" date="2019" name="Front. Microbiol.">
        <title>Ammonia Oxidation by the Arctic Terrestrial Thaumarchaeote Candidatus Nitrosocosmicus arcticus Is Stimulated by Increasing Temperatures.</title>
        <authorList>
            <person name="Alves R.J.E."/>
            <person name="Kerou M."/>
            <person name="Zappe A."/>
            <person name="Bittner R."/>
            <person name="Abby S.S."/>
            <person name="Schmidt H.A."/>
            <person name="Pfeifer K."/>
            <person name="Schleper C."/>
        </authorList>
    </citation>
    <scope>NUCLEOTIDE SEQUENCE [LARGE SCALE GENOMIC DNA]</scope>
    <source>
        <strain evidence="5 6">Kfb</strain>
    </source>
</reference>
<dbReference type="GO" id="GO:0003678">
    <property type="term" value="F:DNA helicase activity"/>
    <property type="evidence" value="ECO:0007669"/>
    <property type="project" value="TreeGrafter"/>
</dbReference>
<dbReference type="AlphaFoldDB" id="A0A557SZ27"/>
<dbReference type="PROSITE" id="PS51193">
    <property type="entry name" value="HELICASE_ATP_BIND_2"/>
    <property type="match status" value="1"/>
</dbReference>
<dbReference type="InterPro" id="IPR006555">
    <property type="entry name" value="ATP-dep_Helicase_C"/>
</dbReference>
<dbReference type="PANTHER" id="PTHR11472:SF34">
    <property type="entry name" value="REGULATOR OF TELOMERE ELONGATION HELICASE 1"/>
    <property type="match status" value="1"/>
</dbReference>
<evidence type="ECO:0000256" key="3">
    <source>
        <dbReference type="ARBA" id="ARBA00022840"/>
    </source>
</evidence>
<dbReference type="Gene3D" id="3.40.50.300">
    <property type="entry name" value="P-loop containing nucleotide triphosphate hydrolases"/>
    <property type="match status" value="2"/>
</dbReference>
<evidence type="ECO:0000313" key="5">
    <source>
        <dbReference type="EMBL" id="TVP41862.1"/>
    </source>
</evidence>
<dbReference type="GO" id="GO:0003676">
    <property type="term" value="F:nucleic acid binding"/>
    <property type="evidence" value="ECO:0007669"/>
    <property type="project" value="InterPro"/>
</dbReference>
<keyword evidence="6" id="KW-1185">Reference proteome</keyword>
<keyword evidence="1" id="KW-0547">Nucleotide-binding</keyword>
<dbReference type="OrthoDB" id="76985at2157"/>
<dbReference type="PANTHER" id="PTHR11472">
    <property type="entry name" value="DNA REPAIR DEAD HELICASE RAD3/XP-D SUBFAMILY MEMBER"/>
    <property type="match status" value="1"/>
</dbReference>
<evidence type="ECO:0000256" key="2">
    <source>
        <dbReference type="ARBA" id="ARBA00022801"/>
    </source>
</evidence>
<organism evidence="5 6">
    <name type="scientific">Candidatus Nitrosocosmicus arcticus</name>
    <dbReference type="NCBI Taxonomy" id="2035267"/>
    <lineage>
        <taxon>Archaea</taxon>
        <taxon>Nitrososphaerota</taxon>
        <taxon>Nitrososphaeria</taxon>
        <taxon>Nitrososphaerales</taxon>
        <taxon>Nitrososphaeraceae</taxon>
        <taxon>Candidatus Nitrosocosmicus</taxon>
    </lineage>
</organism>
<evidence type="ECO:0000256" key="1">
    <source>
        <dbReference type="ARBA" id="ARBA00022741"/>
    </source>
</evidence>
<dbReference type="GO" id="GO:0006139">
    <property type="term" value="P:nucleobase-containing compound metabolic process"/>
    <property type="evidence" value="ECO:0007669"/>
    <property type="project" value="InterPro"/>
</dbReference>
<evidence type="ECO:0000259" key="4">
    <source>
        <dbReference type="PROSITE" id="PS51193"/>
    </source>
</evidence>
<dbReference type="InterPro" id="IPR014013">
    <property type="entry name" value="Helic_SF1/SF2_ATP-bd_DinG/Rad3"/>
</dbReference>
<dbReference type="EMBL" id="VOAH01000001">
    <property type="protein sequence ID" value="TVP41862.1"/>
    <property type="molecule type" value="Genomic_DNA"/>
</dbReference>
<dbReference type="Proteomes" id="UP000315289">
    <property type="component" value="Unassembled WGS sequence"/>
</dbReference>
<name>A0A557SZ27_9ARCH</name>
<dbReference type="SMART" id="SM00491">
    <property type="entry name" value="HELICc2"/>
    <property type="match status" value="1"/>
</dbReference>
<dbReference type="RefSeq" id="WP_144728403.1">
    <property type="nucleotide sequence ID" value="NZ_ML675578.1"/>
</dbReference>
<dbReference type="SUPFAM" id="SSF52540">
    <property type="entry name" value="P-loop containing nucleoside triphosphate hydrolases"/>
    <property type="match status" value="1"/>
</dbReference>
<evidence type="ECO:0000313" key="6">
    <source>
        <dbReference type="Proteomes" id="UP000315289"/>
    </source>
</evidence>
<dbReference type="GO" id="GO:0005524">
    <property type="term" value="F:ATP binding"/>
    <property type="evidence" value="ECO:0007669"/>
    <property type="project" value="UniProtKB-KW"/>
</dbReference>
<gene>
    <name evidence="5" type="primary">xpd</name>
    <name evidence="5" type="ORF">NARC_10268</name>
</gene>
<dbReference type="InterPro" id="IPR045028">
    <property type="entry name" value="DinG/Rad3-like"/>
</dbReference>
<keyword evidence="5" id="KW-0347">Helicase</keyword>